<dbReference type="Proteomes" id="UP000030758">
    <property type="component" value="Unassembled WGS sequence"/>
</dbReference>
<dbReference type="AlphaFoldDB" id="A0A085NM77"/>
<proteinExistence type="predicted"/>
<evidence type="ECO:0000313" key="1">
    <source>
        <dbReference type="EMBL" id="KFD70573.1"/>
    </source>
</evidence>
<protein>
    <submittedName>
        <fullName evidence="1">Uncharacterized protein</fullName>
    </submittedName>
</protein>
<gene>
    <name evidence="1" type="ORF">M514_02095</name>
</gene>
<reference evidence="1" key="1">
    <citation type="journal article" date="2014" name="Nat. Genet.">
        <title>Genome and transcriptome of the porcine whipworm Trichuris suis.</title>
        <authorList>
            <person name="Jex A.R."/>
            <person name="Nejsum P."/>
            <person name="Schwarz E.M."/>
            <person name="Hu L."/>
            <person name="Young N.D."/>
            <person name="Hall R.S."/>
            <person name="Korhonen P.K."/>
            <person name="Liao S."/>
            <person name="Thamsborg S."/>
            <person name="Xia J."/>
            <person name="Xu P."/>
            <person name="Wang S."/>
            <person name="Scheerlinck J.P."/>
            <person name="Hofmann A."/>
            <person name="Sternberg P.W."/>
            <person name="Wang J."/>
            <person name="Gasser R.B."/>
        </authorList>
    </citation>
    <scope>NUCLEOTIDE SEQUENCE [LARGE SCALE GENOMIC DNA]</scope>
    <source>
        <strain evidence="1">DCEP-RM93F</strain>
    </source>
</reference>
<dbReference type="EMBL" id="KL367487">
    <property type="protein sequence ID" value="KFD70573.1"/>
    <property type="molecule type" value="Genomic_DNA"/>
</dbReference>
<name>A0A085NM77_9BILA</name>
<accession>A0A085NM77</accession>
<organism evidence="1">
    <name type="scientific">Trichuris suis</name>
    <name type="common">pig whipworm</name>
    <dbReference type="NCBI Taxonomy" id="68888"/>
    <lineage>
        <taxon>Eukaryota</taxon>
        <taxon>Metazoa</taxon>
        <taxon>Ecdysozoa</taxon>
        <taxon>Nematoda</taxon>
        <taxon>Enoplea</taxon>
        <taxon>Dorylaimia</taxon>
        <taxon>Trichinellida</taxon>
        <taxon>Trichuridae</taxon>
        <taxon>Trichuris</taxon>
    </lineage>
</organism>
<sequence>MSNLHAIMLLAGKAQLRMLECQFLSFALGERRLNPKHNIRVPGRYNVAEILKSCEASAEVLIHFHWKSEMT</sequence>